<feature type="transmembrane region" description="Helical" evidence="2">
    <location>
        <begin position="63"/>
        <end position="80"/>
    </location>
</feature>
<feature type="region of interest" description="Disordered" evidence="1">
    <location>
        <begin position="157"/>
        <end position="190"/>
    </location>
</feature>
<keyword evidence="2" id="KW-0472">Membrane</keyword>
<name>A0A4Y2F8Z5_ARAVE</name>
<evidence type="ECO:0000313" key="4">
    <source>
        <dbReference type="Proteomes" id="UP000499080"/>
    </source>
</evidence>
<dbReference type="Proteomes" id="UP000499080">
    <property type="component" value="Unassembled WGS sequence"/>
</dbReference>
<evidence type="ECO:0000256" key="1">
    <source>
        <dbReference type="SAM" id="MobiDB-lite"/>
    </source>
</evidence>
<dbReference type="AlphaFoldDB" id="A0A4Y2F8Z5"/>
<gene>
    <name evidence="3" type="ORF">AVEN_263150_1</name>
</gene>
<proteinExistence type="predicted"/>
<evidence type="ECO:0000313" key="3">
    <source>
        <dbReference type="EMBL" id="GBM37477.1"/>
    </source>
</evidence>
<comment type="caution">
    <text evidence="3">The sequence shown here is derived from an EMBL/GenBank/DDBJ whole genome shotgun (WGS) entry which is preliminary data.</text>
</comment>
<organism evidence="3 4">
    <name type="scientific">Araneus ventricosus</name>
    <name type="common">Orbweaver spider</name>
    <name type="synonym">Epeira ventricosa</name>
    <dbReference type="NCBI Taxonomy" id="182803"/>
    <lineage>
        <taxon>Eukaryota</taxon>
        <taxon>Metazoa</taxon>
        <taxon>Ecdysozoa</taxon>
        <taxon>Arthropoda</taxon>
        <taxon>Chelicerata</taxon>
        <taxon>Arachnida</taxon>
        <taxon>Araneae</taxon>
        <taxon>Araneomorphae</taxon>
        <taxon>Entelegynae</taxon>
        <taxon>Araneoidea</taxon>
        <taxon>Araneidae</taxon>
        <taxon>Araneus</taxon>
    </lineage>
</organism>
<evidence type="ECO:0000256" key="2">
    <source>
        <dbReference type="SAM" id="Phobius"/>
    </source>
</evidence>
<protein>
    <submittedName>
        <fullName evidence="3">Uncharacterized protein</fullName>
    </submittedName>
</protein>
<reference evidence="3 4" key="1">
    <citation type="journal article" date="2019" name="Sci. Rep.">
        <title>Orb-weaving spider Araneus ventricosus genome elucidates the spidroin gene catalogue.</title>
        <authorList>
            <person name="Kono N."/>
            <person name="Nakamura H."/>
            <person name="Ohtoshi R."/>
            <person name="Moran D.A.P."/>
            <person name="Shinohara A."/>
            <person name="Yoshida Y."/>
            <person name="Fujiwara M."/>
            <person name="Mori M."/>
            <person name="Tomita M."/>
            <person name="Arakawa K."/>
        </authorList>
    </citation>
    <scope>NUCLEOTIDE SEQUENCE [LARGE SCALE GENOMIC DNA]</scope>
</reference>
<accession>A0A4Y2F8Z5</accession>
<keyword evidence="2" id="KW-0812">Transmembrane</keyword>
<keyword evidence="2" id="KW-1133">Transmembrane helix</keyword>
<dbReference type="EMBL" id="BGPR01000841">
    <property type="protein sequence ID" value="GBM37477.1"/>
    <property type="molecule type" value="Genomic_DNA"/>
</dbReference>
<keyword evidence="4" id="KW-1185">Reference proteome</keyword>
<feature type="compositionally biased region" description="Polar residues" evidence="1">
    <location>
        <begin position="181"/>
        <end position="190"/>
    </location>
</feature>
<sequence length="190" mass="21040">MEDMKLRNVDMYQILDQILLGTRSEFGSITCTVPATAYMALMSLREDNALRTYRPYKNVIVETSMYTLLIISSLATLASLKKLHECYLAKGIIIFGRHLNYHPLSKIPLHTSGGRLILGGFSLHQARHGIHGENSVESKISPWNRHLESTSIQSRIRDSAAVAKRPPPGVVRKFGEGMPAQVSSSSSDCG</sequence>